<keyword evidence="11" id="KW-0732">Signal</keyword>
<keyword evidence="9" id="KW-0472">Membrane</keyword>
<feature type="chain" id="PRO_5028907610" evidence="11">
    <location>
        <begin position="22"/>
        <end position="210"/>
    </location>
</feature>
<dbReference type="Pfam" id="PF03544">
    <property type="entry name" value="TonB_C"/>
    <property type="match status" value="1"/>
</dbReference>
<proteinExistence type="inferred from homology"/>
<evidence type="ECO:0000256" key="8">
    <source>
        <dbReference type="ARBA" id="ARBA00022989"/>
    </source>
</evidence>
<evidence type="ECO:0000256" key="2">
    <source>
        <dbReference type="ARBA" id="ARBA00006555"/>
    </source>
</evidence>
<dbReference type="Gene3D" id="3.30.1150.10">
    <property type="match status" value="1"/>
</dbReference>
<dbReference type="GO" id="GO:0015031">
    <property type="term" value="P:protein transport"/>
    <property type="evidence" value="ECO:0007669"/>
    <property type="project" value="UniProtKB-KW"/>
</dbReference>
<dbReference type="InterPro" id="IPR006260">
    <property type="entry name" value="TonB/TolA_C"/>
</dbReference>
<dbReference type="PANTHER" id="PTHR33446:SF2">
    <property type="entry name" value="PROTEIN TONB"/>
    <property type="match status" value="1"/>
</dbReference>
<keyword evidence="3" id="KW-0813">Transport</keyword>
<gene>
    <name evidence="13" type="ORF">G4223_03920</name>
</gene>
<evidence type="ECO:0000256" key="10">
    <source>
        <dbReference type="SAM" id="MobiDB-lite"/>
    </source>
</evidence>
<sequence length="210" mass="22025">MRRWRWAVLAGICGLHAAAVAALAPGRDTVPPKVTLPVLEARLIAEPEPASPAPAPVVEPPPKPTIRPPKPRSRPRSAAMPSPSPSPASVLPSAEASAAPAVAAAPTIAPAAVPSVASRPIRREPAAISCRIPAYPADARRRHETGVVTLALLIDEDGGVADRRLEASSGSESLDQAALSALSRCRFSPGTADGRPRQAWVRLRYVWKLE</sequence>
<comment type="subcellular location">
    <subcellularLocation>
        <location evidence="1">Cell inner membrane</location>
        <topology evidence="1">Single-pass membrane protein</topology>
        <orientation evidence="1">Periplasmic side</orientation>
    </subcellularLocation>
</comment>
<evidence type="ECO:0000256" key="1">
    <source>
        <dbReference type="ARBA" id="ARBA00004383"/>
    </source>
</evidence>
<reference evidence="13 14" key="1">
    <citation type="submission" date="2020-02" db="EMBL/GenBank/DDBJ databases">
        <authorList>
            <person name="Dziuba M."/>
            <person name="Kuznetsov B."/>
            <person name="Mardanov A."/>
            <person name="Ravin N."/>
            <person name="Grouzdev D."/>
        </authorList>
    </citation>
    <scope>NUCLEOTIDE SEQUENCE [LARGE SCALE GENOMIC DNA]</scope>
    <source>
        <strain evidence="13 14">SpK</strain>
    </source>
</reference>
<keyword evidence="7" id="KW-0653">Protein transport</keyword>
<evidence type="ECO:0000259" key="12">
    <source>
        <dbReference type="PROSITE" id="PS52015"/>
    </source>
</evidence>
<dbReference type="InterPro" id="IPR037682">
    <property type="entry name" value="TonB_C"/>
</dbReference>
<evidence type="ECO:0000256" key="4">
    <source>
        <dbReference type="ARBA" id="ARBA00022475"/>
    </source>
</evidence>
<feature type="domain" description="TonB C-terminal" evidence="12">
    <location>
        <begin position="120"/>
        <end position="210"/>
    </location>
</feature>
<dbReference type="InterPro" id="IPR051045">
    <property type="entry name" value="TonB-dependent_transducer"/>
</dbReference>
<dbReference type="GO" id="GO:0055085">
    <property type="term" value="P:transmembrane transport"/>
    <property type="evidence" value="ECO:0007669"/>
    <property type="project" value="InterPro"/>
</dbReference>
<name>A0A7C9UY06_9PROT</name>
<feature type="compositionally biased region" description="Low complexity" evidence="10">
    <location>
        <begin position="76"/>
        <end position="92"/>
    </location>
</feature>
<evidence type="ECO:0000256" key="9">
    <source>
        <dbReference type="ARBA" id="ARBA00023136"/>
    </source>
</evidence>
<keyword evidence="8" id="KW-1133">Transmembrane helix</keyword>
<evidence type="ECO:0000313" key="14">
    <source>
        <dbReference type="Proteomes" id="UP000480684"/>
    </source>
</evidence>
<keyword evidence="6" id="KW-0812">Transmembrane</keyword>
<dbReference type="NCBIfam" id="TIGR01352">
    <property type="entry name" value="tonB_Cterm"/>
    <property type="match status" value="1"/>
</dbReference>
<evidence type="ECO:0000256" key="5">
    <source>
        <dbReference type="ARBA" id="ARBA00022519"/>
    </source>
</evidence>
<evidence type="ECO:0000256" key="3">
    <source>
        <dbReference type="ARBA" id="ARBA00022448"/>
    </source>
</evidence>
<comment type="caution">
    <text evidence="13">The sequence shown here is derived from an EMBL/GenBank/DDBJ whole genome shotgun (WGS) entry which is preliminary data.</text>
</comment>
<feature type="region of interest" description="Disordered" evidence="10">
    <location>
        <begin position="49"/>
        <end position="92"/>
    </location>
</feature>
<dbReference type="PROSITE" id="PS52015">
    <property type="entry name" value="TONB_CTD"/>
    <property type="match status" value="1"/>
</dbReference>
<dbReference type="SUPFAM" id="SSF74653">
    <property type="entry name" value="TolA/TonB C-terminal domain"/>
    <property type="match status" value="1"/>
</dbReference>
<protein>
    <submittedName>
        <fullName evidence="13">Energy transducer TonB</fullName>
    </submittedName>
</protein>
<evidence type="ECO:0000256" key="11">
    <source>
        <dbReference type="SAM" id="SignalP"/>
    </source>
</evidence>
<feature type="signal peptide" evidence="11">
    <location>
        <begin position="1"/>
        <end position="21"/>
    </location>
</feature>
<organism evidence="13 14">
    <name type="scientific">Magnetospirillum aberrantis SpK</name>
    <dbReference type="NCBI Taxonomy" id="908842"/>
    <lineage>
        <taxon>Bacteria</taxon>
        <taxon>Pseudomonadati</taxon>
        <taxon>Pseudomonadota</taxon>
        <taxon>Alphaproteobacteria</taxon>
        <taxon>Rhodospirillales</taxon>
        <taxon>Rhodospirillaceae</taxon>
        <taxon>Magnetospirillum</taxon>
    </lineage>
</organism>
<dbReference type="AlphaFoldDB" id="A0A7C9UY06"/>
<dbReference type="GO" id="GO:0031992">
    <property type="term" value="F:energy transducer activity"/>
    <property type="evidence" value="ECO:0007669"/>
    <property type="project" value="TreeGrafter"/>
</dbReference>
<keyword evidence="14" id="KW-1185">Reference proteome</keyword>
<evidence type="ECO:0000313" key="13">
    <source>
        <dbReference type="EMBL" id="NFV79254.1"/>
    </source>
</evidence>
<accession>A0A7C9UY06</accession>
<dbReference type="PANTHER" id="PTHR33446">
    <property type="entry name" value="PROTEIN TONB-RELATED"/>
    <property type="match status" value="1"/>
</dbReference>
<feature type="compositionally biased region" description="Pro residues" evidence="10">
    <location>
        <begin position="49"/>
        <end position="68"/>
    </location>
</feature>
<keyword evidence="4" id="KW-1003">Cell membrane</keyword>
<dbReference type="Proteomes" id="UP000480684">
    <property type="component" value="Unassembled WGS sequence"/>
</dbReference>
<keyword evidence="5" id="KW-0997">Cell inner membrane</keyword>
<dbReference type="EMBL" id="JAAIYP010000026">
    <property type="protein sequence ID" value="NFV79254.1"/>
    <property type="molecule type" value="Genomic_DNA"/>
</dbReference>
<evidence type="ECO:0000256" key="7">
    <source>
        <dbReference type="ARBA" id="ARBA00022927"/>
    </source>
</evidence>
<comment type="similarity">
    <text evidence="2">Belongs to the TonB family.</text>
</comment>
<dbReference type="GO" id="GO:0098797">
    <property type="term" value="C:plasma membrane protein complex"/>
    <property type="evidence" value="ECO:0007669"/>
    <property type="project" value="TreeGrafter"/>
</dbReference>
<dbReference type="RefSeq" id="WP_163675295.1">
    <property type="nucleotide sequence ID" value="NZ_JAAIYP010000026.1"/>
</dbReference>
<evidence type="ECO:0000256" key="6">
    <source>
        <dbReference type="ARBA" id="ARBA00022692"/>
    </source>
</evidence>